<accession>A0A385SXE7</accession>
<dbReference type="Gene3D" id="2.60.120.10">
    <property type="entry name" value="Jelly Rolls"/>
    <property type="match status" value="1"/>
</dbReference>
<gene>
    <name evidence="3" type="ORF">D4L85_34125</name>
</gene>
<dbReference type="AlphaFoldDB" id="A0A385SXE7"/>
<dbReference type="Pfam" id="PF07883">
    <property type="entry name" value="Cupin_2"/>
    <property type="match status" value="1"/>
</dbReference>
<dbReference type="GO" id="GO:0051920">
    <property type="term" value="F:peroxiredoxin activity"/>
    <property type="evidence" value="ECO:0007669"/>
    <property type="project" value="InterPro"/>
</dbReference>
<dbReference type="Pfam" id="PF02627">
    <property type="entry name" value="CMD"/>
    <property type="match status" value="1"/>
</dbReference>
<evidence type="ECO:0000313" key="4">
    <source>
        <dbReference type="Proteomes" id="UP000266183"/>
    </source>
</evidence>
<dbReference type="PANTHER" id="PTHR43698">
    <property type="entry name" value="RIBD C-TERMINAL DOMAIN CONTAINING PROTEIN"/>
    <property type="match status" value="1"/>
</dbReference>
<dbReference type="InterPro" id="IPR003779">
    <property type="entry name" value="CMD-like"/>
</dbReference>
<name>A0A385SXE7_9BACT</name>
<dbReference type="OrthoDB" id="9812754at2"/>
<feature type="domain" description="Cupin type-2" evidence="2">
    <location>
        <begin position="291"/>
        <end position="348"/>
    </location>
</feature>
<dbReference type="EMBL" id="CP032382">
    <property type="protein sequence ID" value="AYB35316.1"/>
    <property type="molecule type" value="Genomic_DNA"/>
</dbReference>
<evidence type="ECO:0000259" key="1">
    <source>
        <dbReference type="Pfam" id="PF02627"/>
    </source>
</evidence>
<dbReference type="InterPro" id="IPR014710">
    <property type="entry name" value="RmlC-like_jellyroll"/>
</dbReference>
<keyword evidence="4" id="KW-1185">Reference proteome</keyword>
<dbReference type="InterPro" id="IPR013096">
    <property type="entry name" value="Cupin_2"/>
</dbReference>
<evidence type="ECO:0000313" key="3">
    <source>
        <dbReference type="EMBL" id="AYB35316.1"/>
    </source>
</evidence>
<dbReference type="Gene3D" id="1.20.1290.10">
    <property type="entry name" value="AhpD-like"/>
    <property type="match status" value="1"/>
</dbReference>
<reference evidence="4" key="1">
    <citation type="submission" date="2018-09" db="EMBL/GenBank/DDBJ databases">
        <title>Chryseolinea sp. KIS68-18 isolated from soil.</title>
        <authorList>
            <person name="Weon H.-Y."/>
            <person name="Kwon S.-W."/>
            <person name="Lee S.A."/>
        </authorList>
    </citation>
    <scope>NUCLEOTIDE SEQUENCE [LARGE SCALE GENOMIC DNA]</scope>
    <source>
        <strain evidence="4">KIS68-18</strain>
    </source>
</reference>
<evidence type="ECO:0000259" key="2">
    <source>
        <dbReference type="Pfam" id="PF07883"/>
    </source>
</evidence>
<dbReference type="RefSeq" id="WP_119758564.1">
    <property type="nucleotide sequence ID" value="NZ_CP032382.1"/>
</dbReference>
<dbReference type="KEGG" id="chk:D4L85_34125"/>
<organism evidence="3 4">
    <name type="scientific">Chryseolinea soli</name>
    <dbReference type="NCBI Taxonomy" id="2321403"/>
    <lineage>
        <taxon>Bacteria</taxon>
        <taxon>Pseudomonadati</taxon>
        <taxon>Bacteroidota</taxon>
        <taxon>Cytophagia</taxon>
        <taxon>Cytophagales</taxon>
        <taxon>Fulvivirgaceae</taxon>
        <taxon>Chryseolinea</taxon>
    </lineage>
</organism>
<dbReference type="Proteomes" id="UP000266183">
    <property type="component" value="Chromosome"/>
</dbReference>
<proteinExistence type="predicted"/>
<dbReference type="SUPFAM" id="SSF69118">
    <property type="entry name" value="AhpD-like"/>
    <property type="match status" value="1"/>
</dbReference>
<protein>
    <submittedName>
        <fullName evidence="3">Carboxymuconolactone decarboxylase</fullName>
    </submittedName>
</protein>
<dbReference type="PANTHER" id="PTHR43698:SF1">
    <property type="entry name" value="BLL4564 PROTEIN"/>
    <property type="match status" value="1"/>
</dbReference>
<dbReference type="InterPro" id="IPR029032">
    <property type="entry name" value="AhpD-like"/>
</dbReference>
<feature type="domain" description="Carboxymuconolactone decarboxylase-like" evidence="1">
    <location>
        <begin position="151"/>
        <end position="235"/>
    </location>
</feature>
<dbReference type="InterPro" id="IPR047263">
    <property type="entry name" value="HNL-like_cupin"/>
</dbReference>
<sequence length="387" mass="42810">MRQRPITLTFLVFLSLLVPCILIGQSKQNSQSLSDRQQAIALVAAFTAKGDLEKLKEALHSALDANLTMSETKEIVVHVYAYAGFPRSIRGLNTLMSVLDERKAKGIKDAIGREATPVPNNVDKYEVGRKTLEALTGRPQGELSGYNAFSPEIDKFLKEHLFADIFGRDILTYAERELATVSALTSLGGVEPMLQSHMQIAIRQGISAGQLVELLALFEKFVGKTEAESARKVFAEISGAKISTTSTSDEIDNKPIFSKGQKNPNPNMVGTVWLYSMVEADSLSQTQVGNVTFERGARTNWHSHYAGQILLVTDGMGYHQIKGKPVELIKKGDVIKCPPNVEHWHGATPDHFLTHIAITQNTEKGRVTWLRKVTDEEYNAYALTQKK</sequence>
<dbReference type="CDD" id="cd02233">
    <property type="entry name" value="cupin_HNL-like"/>
    <property type="match status" value="1"/>
</dbReference>
<dbReference type="SUPFAM" id="SSF51182">
    <property type="entry name" value="RmlC-like cupins"/>
    <property type="match status" value="1"/>
</dbReference>
<dbReference type="InterPro" id="IPR011051">
    <property type="entry name" value="RmlC_Cupin_sf"/>
</dbReference>